<dbReference type="Gene3D" id="3.20.20.80">
    <property type="entry name" value="Glycosidases"/>
    <property type="match status" value="1"/>
</dbReference>
<evidence type="ECO:0000256" key="3">
    <source>
        <dbReference type="SAM" id="SignalP"/>
    </source>
</evidence>
<dbReference type="InterPro" id="IPR013529">
    <property type="entry name" value="Glyco_hydro_42_N"/>
</dbReference>
<evidence type="ECO:0000256" key="2">
    <source>
        <dbReference type="ARBA" id="ARBA00023295"/>
    </source>
</evidence>
<feature type="signal peptide" evidence="3">
    <location>
        <begin position="1"/>
        <end position="20"/>
    </location>
</feature>
<feature type="chain" id="PRO_5032621283" description="Glycoside hydrolase family 42 N-terminal domain-containing protein" evidence="3">
    <location>
        <begin position="21"/>
        <end position="421"/>
    </location>
</feature>
<evidence type="ECO:0000259" key="4">
    <source>
        <dbReference type="Pfam" id="PF02449"/>
    </source>
</evidence>
<evidence type="ECO:0000313" key="5">
    <source>
        <dbReference type="EMBL" id="AGS52024.1"/>
    </source>
</evidence>
<protein>
    <recommendedName>
        <fullName evidence="4">Glycoside hydrolase family 42 N-terminal domain-containing protein</fullName>
    </recommendedName>
</protein>
<dbReference type="Pfam" id="PF02449">
    <property type="entry name" value="Glyco_hydro_42"/>
    <property type="match status" value="1"/>
</dbReference>
<sequence>MKYFSLAGILLVVFLTGSCASYPANVSGEGRLIPDDFAGIVHAGWTRSQEEYNHLEYLGAKWILHTFSWSSIEPNQGEWDFQRYDDLVDTALASGVKVLGVLAYDVRWIHDENPSRYIPSDKLPFYLEYVRRTVEHFRGRVDAWCIWNEPNTTRFWTGTNEGFFELTRQAADVVKETDSGVILLGGAVNRGYFGLPEKFIRGLFESGAMDKVDGVAFHPYELNPARSLTLYEKFRKIVSDYGFEDKIWITEAGYPTGGRYPTKINEKRFPEYVVKTWINLAAAGSNMLLWYQMFDPVERDKDDSEDFFGLVRSNRDYTSKGAEAFRLCAQYLSGSICYTQIPRQYTPDSLPGSINTYWFESSSGGALVLWNNGAGSAQVNMRLPGTNHTMHDIVTGSTSPISTPIAVTRVPVFITWQGANE</sequence>
<dbReference type="GO" id="GO:0004565">
    <property type="term" value="F:beta-galactosidase activity"/>
    <property type="evidence" value="ECO:0007669"/>
    <property type="project" value="InterPro"/>
</dbReference>
<dbReference type="SUPFAM" id="SSF51445">
    <property type="entry name" value="(Trans)glycosidases"/>
    <property type="match status" value="1"/>
</dbReference>
<dbReference type="AlphaFoldDB" id="A0A806KBT0"/>
<dbReference type="InterPro" id="IPR051923">
    <property type="entry name" value="Glycosyl_Hydrolase_39"/>
</dbReference>
<name>A0A806KBT0_9BACT</name>
<reference evidence="5" key="1">
    <citation type="submission" date="2012-03" db="EMBL/GenBank/DDBJ databases">
        <title>Functional metagenomics reveals considerable lignocellulase gene clusters in the gut microbiome of a wood-feeding higher termite.</title>
        <authorList>
            <person name="Liu N."/>
        </authorList>
    </citation>
    <scope>NUCLEOTIDE SEQUENCE</scope>
</reference>
<keyword evidence="3" id="KW-0732">Signal</keyword>
<dbReference type="EMBL" id="JQ844180">
    <property type="protein sequence ID" value="AGS52024.1"/>
    <property type="molecule type" value="Genomic_DNA"/>
</dbReference>
<evidence type="ECO:0000256" key="1">
    <source>
        <dbReference type="ARBA" id="ARBA00022801"/>
    </source>
</evidence>
<accession>A0A806KBT0</accession>
<dbReference type="GO" id="GO:0005975">
    <property type="term" value="P:carbohydrate metabolic process"/>
    <property type="evidence" value="ECO:0007669"/>
    <property type="project" value="InterPro"/>
</dbReference>
<dbReference type="InterPro" id="IPR017853">
    <property type="entry name" value="GH"/>
</dbReference>
<proteinExistence type="predicted"/>
<dbReference type="PANTHER" id="PTHR12631:SF10">
    <property type="entry name" value="BETA-XYLOSIDASE-LIKE PROTEIN-RELATED"/>
    <property type="match status" value="1"/>
</dbReference>
<dbReference type="PANTHER" id="PTHR12631">
    <property type="entry name" value="ALPHA-L-IDURONIDASE"/>
    <property type="match status" value="1"/>
</dbReference>
<feature type="domain" description="Glycoside hydrolase family 42 N-terminal" evidence="4">
    <location>
        <begin position="50"/>
        <end position="99"/>
    </location>
</feature>
<organism evidence="5">
    <name type="scientific">uncultured bacterium contig00008</name>
    <dbReference type="NCBI Taxonomy" id="1181500"/>
    <lineage>
        <taxon>Bacteria</taxon>
        <taxon>environmental samples</taxon>
    </lineage>
</organism>
<keyword evidence="2" id="KW-0326">Glycosidase</keyword>
<keyword evidence="1" id="KW-0378">Hydrolase</keyword>
<dbReference type="GO" id="GO:0009341">
    <property type="term" value="C:beta-galactosidase complex"/>
    <property type="evidence" value="ECO:0007669"/>
    <property type="project" value="InterPro"/>
</dbReference>
<dbReference type="PROSITE" id="PS51257">
    <property type="entry name" value="PROKAR_LIPOPROTEIN"/>
    <property type="match status" value="1"/>
</dbReference>